<accession>A0A084SSC7</accession>
<dbReference type="InterPro" id="IPR001789">
    <property type="entry name" value="Sig_transdc_resp-reg_receiver"/>
</dbReference>
<evidence type="ECO:0000256" key="1">
    <source>
        <dbReference type="ARBA" id="ARBA00022553"/>
    </source>
</evidence>
<dbReference type="InterPro" id="IPR000160">
    <property type="entry name" value="GGDEF_dom"/>
</dbReference>
<name>A0A084SSC7_9BACT</name>
<dbReference type="GO" id="GO:0000160">
    <property type="term" value="P:phosphorelay signal transduction system"/>
    <property type="evidence" value="ECO:0007669"/>
    <property type="project" value="InterPro"/>
</dbReference>
<dbReference type="EMBL" id="JPMI01000146">
    <property type="protein sequence ID" value="KFA91362.1"/>
    <property type="molecule type" value="Genomic_DNA"/>
</dbReference>
<dbReference type="Pfam" id="PF00072">
    <property type="entry name" value="Response_reg"/>
    <property type="match status" value="3"/>
</dbReference>
<dbReference type="PROSITE" id="PS50110">
    <property type="entry name" value="RESPONSE_REGULATORY"/>
    <property type="match status" value="3"/>
</dbReference>
<feature type="domain" description="Response regulatory" evidence="4">
    <location>
        <begin position="269"/>
        <end position="386"/>
    </location>
</feature>
<dbReference type="SUPFAM" id="SSF55073">
    <property type="entry name" value="Nucleotide cyclase"/>
    <property type="match status" value="1"/>
</dbReference>
<evidence type="ECO:0000259" key="4">
    <source>
        <dbReference type="PROSITE" id="PS50110"/>
    </source>
</evidence>
<dbReference type="SMART" id="SM00448">
    <property type="entry name" value="REC"/>
    <property type="match status" value="3"/>
</dbReference>
<dbReference type="SUPFAM" id="SSF52172">
    <property type="entry name" value="CheY-like"/>
    <property type="match status" value="3"/>
</dbReference>
<evidence type="ECO:0000256" key="2">
    <source>
        <dbReference type="PROSITE-ProRule" id="PRU00110"/>
    </source>
</evidence>
<protein>
    <submittedName>
        <fullName evidence="7">Diguanylate cyclase</fullName>
    </submittedName>
</protein>
<feature type="modified residue" description="4-aspartylphosphate" evidence="3">
    <location>
        <position position="54"/>
    </location>
</feature>
<dbReference type="Gene3D" id="3.40.50.2300">
    <property type="match status" value="3"/>
</dbReference>
<evidence type="ECO:0000313" key="7">
    <source>
        <dbReference type="EMBL" id="KFA91362.1"/>
    </source>
</evidence>
<dbReference type="PANTHER" id="PTHR44591">
    <property type="entry name" value="STRESS RESPONSE REGULATOR PROTEIN 1"/>
    <property type="match status" value="1"/>
</dbReference>
<feature type="modified residue" description="4-aspartylphosphate" evidence="3">
    <location>
        <position position="444"/>
    </location>
</feature>
<comment type="caution">
    <text evidence="7">The sequence shown here is derived from an EMBL/GenBank/DDBJ whole genome shotgun (WGS) entry which is preliminary data.</text>
</comment>
<dbReference type="FunFam" id="3.30.70.270:FF:000001">
    <property type="entry name" value="Diguanylate cyclase domain protein"/>
    <property type="match status" value="1"/>
</dbReference>
<dbReference type="Pfam" id="PF00990">
    <property type="entry name" value="GGDEF"/>
    <property type="match status" value="1"/>
</dbReference>
<dbReference type="AlphaFoldDB" id="A0A084SSC7"/>
<dbReference type="InterPro" id="IPR050595">
    <property type="entry name" value="Bact_response_regulator"/>
</dbReference>
<evidence type="ECO:0000256" key="3">
    <source>
        <dbReference type="PROSITE-ProRule" id="PRU00169"/>
    </source>
</evidence>
<dbReference type="InterPro" id="IPR011006">
    <property type="entry name" value="CheY-like_superfamily"/>
</dbReference>
<dbReference type="InterPro" id="IPR043128">
    <property type="entry name" value="Rev_trsase/Diguanyl_cyclase"/>
</dbReference>
<feature type="domain" description="Response regulatory" evidence="4">
    <location>
        <begin position="5"/>
        <end position="121"/>
    </location>
</feature>
<dbReference type="Gene3D" id="1.20.120.160">
    <property type="entry name" value="HPT domain"/>
    <property type="match status" value="1"/>
</dbReference>
<dbReference type="Proteomes" id="UP000028547">
    <property type="component" value="Unassembled WGS sequence"/>
</dbReference>
<dbReference type="InterPro" id="IPR036641">
    <property type="entry name" value="HPT_dom_sf"/>
</dbReference>
<proteinExistence type="predicted"/>
<dbReference type="NCBIfam" id="TIGR00254">
    <property type="entry name" value="GGDEF"/>
    <property type="match status" value="1"/>
</dbReference>
<dbReference type="CDD" id="cd00156">
    <property type="entry name" value="REC"/>
    <property type="match status" value="1"/>
</dbReference>
<feature type="domain" description="GGDEF" evidence="5">
    <location>
        <begin position="551"/>
        <end position="682"/>
    </location>
</feature>
<keyword evidence="1 3" id="KW-0597">Phosphoprotein</keyword>
<dbReference type="SMART" id="SM00267">
    <property type="entry name" value="GGDEF"/>
    <property type="match status" value="1"/>
</dbReference>
<organism evidence="7 8">
    <name type="scientific">Archangium violaceum Cb vi76</name>
    <dbReference type="NCBI Taxonomy" id="1406225"/>
    <lineage>
        <taxon>Bacteria</taxon>
        <taxon>Pseudomonadati</taxon>
        <taxon>Myxococcota</taxon>
        <taxon>Myxococcia</taxon>
        <taxon>Myxococcales</taxon>
        <taxon>Cystobacterineae</taxon>
        <taxon>Archangiaceae</taxon>
        <taxon>Archangium</taxon>
    </lineage>
</organism>
<dbReference type="SUPFAM" id="SSF47226">
    <property type="entry name" value="Histidine-containing phosphotransfer domain, HPT domain"/>
    <property type="match status" value="1"/>
</dbReference>
<comment type="caution">
    <text evidence="3">Lacks conserved residue(s) required for the propagation of feature annotation.</text>
</comment>
<evidence type="ECO:0000259" key="5">
    <source>
        <dbReference type="PROSITE" id="PS50887"/>
    </source>
</evidence>
<dbReference type="InterPro" id="IPR008207">
    <property type="entry name" value="Sig_transdc_His_kin_Hpt_dom"/>
</dbReference>
<evidence type="ECO:0000259" key="6">
    <source>
        <dbReference type="PROSITE" id="PS50894"/>
    </source>
</evidence>
<dbReference type="RefSeq" id="WP_043398929.1">
    <property type="nucleotide sequence ID" value="NZ_JPMI01000146.1"/>
</dbReference>
<feature type="domain" description="HPt" evidence="6">
    <location>
        <begin position="147"/>
        <end position="242"/>
    </location>
</feature>
<reference evidence="7 8" key="1">
    <citation type="submission" date="2014-07" db="EMBL/GenBank/DDBJ databases">
        <title>Draft Genome Sequence of Gephyronic Acid Producer, Cystobacter violaceus Strain Cb vi76.</title>
        <authorList>
            <person name="Stevens D.C."/>
            <person name="Young J."/>
            <person name="Carmichael R."/>
            <person name="Tan J."/>
            <person name="Taylor R.E."/>
        </authorList>
    </citation>
    <scope>NUCLEOTIDE SEQUENCE [LARGE SCALE GENOMIC DNA]</scope>
    <source>
        <strain evidence="7 8">Cb vi76</strain>
    </source>
</reference>
<dbReference type="Pfam" id="PF01627">
    <property type="entry name" value="Hpt"/>
    <property type="match status" value="1"/>
</dbReference>
<dbReference type="PROSITE" id="PS50887">
    <property type="entry name" value="GGDEF"/>
    <property type="match status" value="1"/>
</dbReference>
<dbReference type="InterPro" id="IPR029787">
    <property type="entry name" value="Nucleotide_cyclase"/>
</dbReference>
<dbReference type="CDD" id="cd01949">
    <property type="entry name" value="GGDEF"/>
    <property type="match status" value="1"/>
</dbReference>
<feature type="domain" description="Response regulatory" evidence="4">
    <location>
        <begin position="395"/>
        <end position="511"/>
    </location>
</feature>
<evidence type="ECO:0000313" key="8">
    <source>
        <dbReference type="Proteomes" id="UP000028547"/>
    </source>
</evidence>
<dbReference type="PANTHER" id="PTHR44591:SF3">
    <property type="entry name" value="RESPONSE REGULATORY DOMAIN-CONTAINING PROTEIN"/>
    <property type="match status" value="1"/>
</dbReference>
<sequence>MSRGTILFLEDDQDLQSLVSAYLRERGYEVEAARTVKEARTVLACLRVDAAVVDGLLPGMMGTDFIQEVRQQHPTLPILFASAFWKDLKSHDHLTRQLKVSRVLHKPYKPQELLLWVEQMLAARPPPPPPEALAEGQDSAEDLDATFRALCAEYGARLEEKMRELAGAMERARAGSTEGMDAAYQLTHKLHGTAGSYGFHAVSGAARHLEELLKPARDGKAPPDWRALEAARQALATAARNAAPGGAPSQAPVAAPAKSSAVEVEPRGTVLVVDDDAAWLAEVERMGKDRLVRVVTARGADEAAKVARQQRLDGALVHVDLGGKEGGFTVAERLRTVEDSRALPLAFFGTGGDVTYRMAAILAGASLYLPRPFSSMDLSEAVERMVAAQRPERARVLVLDDDPEAVRSLSAALTSPQVEVVGLRDSYRLVDALAEHRPDLLLLDVEMPGPSGFDLCRIVRSMPEWQALPVIFITAHTGVDFRVAAFQAGADDYLAKPVLREELRARVQSRLERARLARERAERDALTGLLLRRPFLEGLRARLAESQRTGRTLALAILDVDRFKKVNDTHGHLAGDRVLMQMGRLLSSRFRREDLQCRWGGEEFVVALMGAQAEGARDILARMAAELAQADFEGDKGERFRVTFSAGLAVAPQDGTDVEALLRAADERLYRARSQGGNRIER</sequence>
<gene>
    <name evidence="7" type="ORF">Q664_22540</name>
</gene>
<dbReference type="PROSITE" id="PS50894">
    <property type="entry name" value="HPT"/>
    <property type="match status" value="1"/>
</dbReference>
<dbReference type="Gene3D" id="3.30.70.270">
    <property type="match status" value="1"/>
</dbReference>
<dbReference type="GO" id="GO:0004672">
    <property type="term" value="F:protein kinase activity"/>
    <property type="evidence" value="ECO:0007669"/>
    <property type="project" value="UniProtKB-ARBA"/>
</dbReference>
<feature type="modified residue" description="Phosphohistidine" evidence="2">
    <location>
        <position position="188"/>
    </location>
</feature>